<name>A0A644WEQ3_9ZZZZ</name>
<proteinExistence type="predicted"/>
<reference evidence="2" key="1">
    <citation type="submission" date="2019-08" db="EMBL/GenBank/DDBJ databases">
        <authorList>
            <person name="Kucharzyk K."/>
            <person name="Murdoch R.W."/>
            <person name="Higgins S."/>
            <person name="Loffler F."/>
        </authorList>
    </citation>
    <scope>NUCLEOTIDE SEQUENCE</scope>
</reference>
<protein>
    <recommendedName>
        <fullName evidence="1">SLH domain-containing protein</fullName>
    </recommendedName>
</protein>
<dbReference type="PROSITE" id="PS00018">
    <property type="entry name" value="EF_HAND_1"/>
    <property type="match status" value="1"/>
</dbReference>
<accession>A0A644WEQ3</accession>
<dbReference type="PROSITE" id="PS51272">
    <property type="entry name" value="SLH"/>
    <property type="match status" value="2"/>
</dbReference>
<dbReference type="InterPro" id="IPR051465">
    <property type="entry name" value="Cell_Envelope_Struct_Comp"/>
</dbReference>
<dbReference type="PANTHER" id="PTHR43308:SF5">
    <property type="entry name" value="S-LAYER PROTEIN _ PEPTIDOGLYCAN ENDO-BETA-N-ACETYLGLUCOSAMINIDASE"/>
    <property type="match status" value="1"/>
</dbReference>
<dbReference type="AlphaFoldDB" id="A0A644WEQ3"/>
<dbReference type="PANTHER" id="PTHR43308">
    <property type="entry name" value="OUTER MEMBRANE PROTEIN ALPHA-RELATED"/>
    <property type="match status" value="1"/>
</dbReference>
<sequence>MKKVLSLVLAMAMILSSFSFALALPSDVEGTDYANAVARLEALDIIVGYEDGTFKPDNTITRAEFAAIAIRALGMEDIATGSVANTKFVDVRGTHWASGYVNLATAQGIIVGYPDGTFKPENQVTYSEAIAMIVRLLGYEPALSSNEWPSNYLTKASEIGLTLGVKFNYNDPAKRGVVSVLVDKALDIDLMDLTEVTSGDQTWTITDDTLLTKYLNVYELEDAYVLETPTHSLGDLDADEIIIRDEDEDTYTFEFLESIDADALLGHEVTVFVKDRDTDGKLEDDDVVISLQDTTDSRDVIAFDYIVDIAKGEDDYNVKKSNVEVTLDETDDTFEIAEDAIIFYNYERVTDLANMAAEGVGKGYVTLGEVAGKFILNEDDEIIFMDMVNYDLPVVITDVDVDDEKVKYFMYSDSESSLKLDGEDYLVFKNGDLADLEALAAEDVLYFWEATSGEYVLDAYDYKIEGTLDSVDSDNNNYWDYTLVVDGKSISVGPAFTMSTDENETIDTLAIDPKNEVWTADDDRLSDLEDMVGEYVTVYIGKFYEETEGWNYGRHITTGIDTGEDDYYVVTEEPWSSRTAGYKYYVELINQFGDDITYEFSEDETEFNGDELDLSVSATMNDVTDMLPQGTLVDVEFNSDGTISAIDVIEAIDNAGDFDYRDIDDDYDRITIEGKIYYVSDTTVFFGVAVDDLDTMNFEDADAYTWADIADINSGLFKAVTSSDDNELEVMVFYYEDSEGFALGKNDYGYVLKREIRSDGLWVFMAVENEVVEYFAGDLTKSTQNSLQEKVLVNFTASGEDLDDAEVISRTKFYAESDEMTDNMFIVAPTVEVTTGSGIKVAKIVNNDIKLDDVVIAKWNSVDEKLESIAEGYTADDFRFAFDKFEIVSGGVDTKNGIIEVMAVGTDEDEDMTWFVDVDKYGNESFYYDVDTSHRNLENKILSLVDLTDGDMIHIYDVPEETVTEYISVYDR</sequence>
<feature type="domain" description="SLH" evidence="1">
    <location>
        <begin position="20"/>
        <end position="83"/>
    </location>
</feature>
<dbReference type="Pfam" id="PF00395">
    <property type="entry name" value="SLH"/>
    <property type="match status" value="2"/>
</dbReference>
<comment type="caution">
    <text evidence="2">The sequence shown here is derived from an EMBL/GenBank/DDBJ whole genome shotgun (WGS) entry which is preliminary data.</text>
</comment>
<evidence type="ECO:0000259" key="1">
    <source>
        <dbReference type="PROSITE" id="PS51272"/>
    </source>
</evidence>
<dbReference type="InterPro" id="IPR018247">
    <property type="entry name" value="EF_Hand_1_Ca_BS"/>
</dbReference>
<dbReference type="InterPro" id="IPR001119">
    <property type="entry name" value="SLH_dom"/>
</dbReference>
<gene>
    <name evidence="2" type="ORF">SDC9_48555</name>
</gene>
<dbReference type="EMBL" id="VSSQ01000859">
    <property type="protein sequence ID" value="MPM02310.1"/>
    <property type="molecule type" value="Genomic_DNA"/>
</dbReference>
<evidence type="ECO:0000313" key="2">
    <source>
        <dbReference type="EMBL" id="MPM02310.1"/>
    </source>
</evidence>
<organism evidence="2">
    <name type="scientific">bioreactor metagenome</name>
    <dbReference type="NCBI Taxonomy" id="1076179"/>
    <lineage>
        <taxon>unclassified sequences</taxon>
        <taxon>metagenomes</taxon>
        <taxon>ecological metagenomes</taxon>
    </lineage>
</organism>
<feature type="domain" description="SLH" evidence="1">
    <location>
        <begin position="84"/>
        <end position="147"/>
    </location>
</feature>